<dbReference type="Proteomes" id="UP001530377">
    <property type="component" value="Unassembled WGS sequence"/>
</dbReference>
<evidence type="ECO:0000313" key="8">
    <source>
        <dbReference type="EMBL" id="KAL3815596.1"/>
    </source>
</evidence>
<dbReference type="AlphaFoldDB" id="A0ABD3RTP6"/>
<dbReference type="EMBL" id="JALLPB020000190">
    <property type="protein sequence ID" value="KAL3815596.1"/>
    <property type="molecule type" value="Genomic_DNA"/>
</dbReference>
<accession>A0ABD3RTP6</accession>
<feature type="compositionally biased region" description="Basic and acidic residues" evidence="5">
    <location>
        <begin position="157"/>
        <end position="177"/>
    </location>
</feature>
<feature type="region of interest" description="Disordered" evidence="5">
    <location>
        <begin position="1"/>
        <end position="74"/>
    </location>
</feature>
<dbReference type="SUPFAM" id="SSF52540">
    <property type="entry name" value="P-loop containing nucleoside triphosphate hydrolases"/>
    <property type="match status" value="1"/>
</dbReference>
<organism evidence="8 9">
    <name type="scientific">Cyclostephanos tholiformis</name>
    <dbReference type="NCBI Taxonomy" id="382380"/>
    <lineage>
        <taxon>Eukaryota</taxon>
        <taxon>Sar</taxon>
        <taxon>Stramenopiles</taxon>
        <taxon>Ochrophyta</taxon>
        <taxon>Bacillariophyta</taxon>
        <taxon>Coscinodiscophyceae</taxon>
        <taxon>Thalassiosirophycidae</taxon>
        <taxon>Stephanodiscales</taxon>
        <taxon>Stephanodiscaceae</taxon>
        <taxon>Cyclostephanos</taxon>
    </lineage>
</organism>
<keyword evidence="3" id="KW-0067">ATP-binding</keyword>
<dbReference type="SMART" id="SM00534">
    <property type="entry name" value="MUTSac"/>
    <property type="match status" value="1"/>
</dbReference>
<comment type="caution">
    <text evidence="8">The sequence shown here is derived from an EMBL/GenBank/DDBJ whole genome shotgun (WGS) entry which is preliminary data.</text>
</comment>
<feature type="domain" description="DNA mismatch repair proteins mutS family" evidence="7">
    <location>
        <begin position="703"/>
        <end position="795"/>
    </location>
</feature>
<keyword evidence="9" id="KW-1185">Reference proteome</keyword>
<dbReference type="PANTHER" id="PTHR11361">
    <property type="entry name" value="DNA MISMATCH REPAIR PROTEIN MUTS FAMILY MEMBER"/>
    <property type="match status" value="1"/>
</dbReference>
<feature type="compositionally biased region" description="Gly residues" evidence="5">
    <location>
        <begin position="7"/>
        <end position="17"/>
    </location>
</feature>
<dbReference type="SUPFAM" id="SSF48334">
    <property type="entry name" value="DNA repair protein MutS, domain III"/>
    <property type="match status" value="1"/>
</dbReference>
<evidence type="ECO:0000256" key="3">
    <source>
        <dbReference type="ARBA" id="ARBA00022840"/>
    </source>
</evidence>
<evidence type="ECO:0000313" key="9">
    <source>
        <dbReference type="Proteomes" id="UP001530377"/>
    </source>
</evidence>
<feature type="domain" description="DNA mismatch repair protein MutS core" evidence="6">
    <location>
        <begin position="336"/>
        <end position="688"/>
    </location>
</feature>
<dbReference type="InterPro" id="IPR027417">
    <property type="entry name" value="P-loop_NTPase"/>
</dbReference>
<keyword evidence="2" id="KW-0547">Nucleotide-binding</keyword>
<evidence type="ECO:0000256" key="1">
    <source>
        <dbReference type="ARBA" id="ARBA00006271"/>
    </source>
</evidence>
<reference evidence="8 9" key="1">
    <citation type="submission" date="2024-10" db="EMBL/GenBank/DDBJ databases">
        <title>Updated reference genomes for cyclostephanoid diatoms.</title>
        <authorList>
            <person name="Roberts W.R."/>
            <person name="Alverson A.J."/>
        </authorList>
    </citation>
    <scope>NUCLEOTIDE SEQUENCE [LARGE SCALE GENOMIC DNA]</scope>
    <source>
        <strain evidence="8 9">AJA228-03</strain>
    </source>
</reference>
<feature type="compositionally biased region" description="Low complexity" evidence="5">
    <location>
        <begin position="18"/>
        <end position="43"/>
    </location>
</feature>
<protein>
    <submittedName>
        <fullName evidence="8">Uncharacterized protein</fullName>
    </submittedName>
</protein>
<comment type="similarity">
    <text evidence="1">Belongs to the DNA mismatch repair MutS family.</text>
</comment>
<dbReference type="GO" id="GO:0005524">
    <property type="term" value="F:ATP binding"/>
    <property type="evidence" value="ECO:0007669"/>
    <property type="project" value="UniProtKB-KW"/>
</dbReference>
<evidence type="ECO:0000256" key="2">
    <source>
        <dbReference type="ARBA" id="ARBA00022741"/>
    </source>
</evidence>
<name>A0ABD3RTP6_9STRA</name>
<dbReference type="InterPro" id="IPR045076">
    <property type="entry name" value="MutS"/>
</dbReference>
<dbReference type="InterPro" id="IPR036187">
    <property type="entry name" value="DNA_mismatch_repair_MutS_sf"/>
</dbReference>
<evidence type="ECO:0000259" key="7">
    <source>
        <dbReference type="SMART" id="SM00534"/>
    </source>
</evidence>
<dbReference type="Pfam" id="PF05192">
    <property type="entry name" value="MutS_III"/>
    <property type="match status" value="1"/>
</dbReference>
<proteinExistence type="inferred from homology"/>
<dbReference type="GO" id="GO:0007127">
    <property type="term" value="P:meiosis I"/>
    <property type="evidence" value="ECO:0007669"/>
    <property type="project" value="UniProtKB-ARBA"/>
</dbReference>
<feature type="region of interest" description="Disordered" evidence="5">
    <location>
        <begin position="157"/>
        <end position="183"/>
    </location>
</feature>
<evidence type="ECO:0000256" key="5">
    <source>
        <dbReference type="SAM" id="MobiDB-lite"/>
    </source>
</evidence>
<evidence type="ECO:0000259" key="6">
    <source>
        <dbReference type="SMART" id="SM00533"/>
    </source>
</evidence>
<dbReference type="InterPro" id="IPR000432">
    <property type="entry name" value="DNA_mismatch_repair_MutS_C"/>
</dbReference>
<dbReference type="Gene3D" id="3.40.50.300">
    <property type="entry name" value="P-loop containing nucleotide triphosphate hydrolases"/>
    <property type="match status" value="1"/>
</dbReference>
<evidence type="ECO:0000256" key="4">
    <source>
        <dbReference type="ARBA" id="ARBA00023125"/>
    </source>
</evidence>
<gene>
    <name evidence="8" type="ORF">ACHAXA_007128</name>
</gene>
<keyword evidence="4" id="KW-0238">DNA-binding</keyword>
<dbReference type="SMART" id="SM00533">
    <property type="entry name" value="MUTSd"/>
    <property type="match status" value="1"/>
</dbReference>
<dbReference type="GO" id="GO:0003677">
    <property type="term" value="F:DNA binding"/>
    <property type="evidence" value="ECO:0007669"/>
    <property type="project" value="UniProtKB-KW"/>
</dbReference>
<dbReference type="Pfam" id="PF00488">
    <property type="entry name" value="MutS_V"/>
    <property type="match status" value="1"/>
</dbReference>
<feature type="non-terminal residue" evidence="8">
    <location>
        <position position="1"/>
    </location>
</feature>
<sequence length="795" mass="88466">DGSSSAVGGGRGGGGSRGSLNGSRNSSGRKSIGNAIGGASSSWDSRRGGSGRVGTANGNQISPALTARRDAAPPDTEPALRVLSFYEHGQRIAFACYVEDDNEIIFEDVRAHTGADTERIVRGVMLETRPNLILLSNKVVANVPLLECLTKRYHQGDGDDACERRRGPEQNHDDNTAPRDASMTGSVQYQLLKTSAFEPRQCRSVILSQLRVLTLMRNCHPTTADHHRDDFDHAETYTTMQRPVNNFHSLSSIINFDSPTLIRALGSLLIHLRNTAFRLEEGFTVTVNNLRRCAAPDSFLRLDESTLRTLRIFAIDRQPLVVANCRGGQNDRNRSKEGFSLFALLDRTRSKAGRERLRRWMAQPLRDVDAICQRHIGIELFIHPESRPAASLVVEQLSAVGSMDSILLRMQRCCAAQPNDFLALIRMLDASHAIIATLGGELRDKAYMLDRHISSVSEQHEQLQQQYPSVAYIDDLLRRCHVPVIRNLRERMAFLIDEEATAEVKDHVVIHFGVNEELDRAKETFETLDGTLSEVGRQVLSKHQGLVSLKVVFLPQVGFLISLDKRQHAHDEATNKFPDVPDDFEFIFLQDNEAFFKSDEMNQLDEEIGDLDAFIKDTEALIVSDLEEEVLECESELRSTFSALADLDCIISLAGCALDLNFVRPEIVCANEGIIEIRNGRHPLQELIVNEFIPNDTMINKNSHVMIVTGPNFSGKSCYARQVGVLVYLAHLGSYIPCDSAKISVMDQIIVNFGDVESCSVPQSTFQRDMTQMAGIMHKVTPNTLVLIDEFGKGK</sequence>
<dbReference type="InterPro" id="IPR007696">
    <property type="entry name" value="DNA_mismatch_repair_MutS_core"/>
</dbReference>
<dbReference type="Gene3D" id="1.10.1420.10">
    <property type="match status" value="2"/>
</dbReference>
<dbReference type="PANTHER" id="PTHR11361:SF20">
    <property type="entry name" value="MUTS PROTEIN HOMOLOG 5"/>
    <property type="match status" value="1"/>
</dbReference>